<keyword evidence="2" id="KW-0433">Leucine-rich repeat</keyword>
<dbReference type="Proteomes" id="UP001054821">
    <property type="component" value="Chromosome 2"/>
</dbReference>
<feature type="signal peptide" evidence="10">
    <location>
        <begin position="1"/>
        <end position="24"/>
    </location>
</feature>
<evidence type="ECO:0000256" key="8">
    <source>
        <dbReference type="ARBA" id="ARBA00023170"/>
    </source>
</evidence>
<evidence type="ECO:0000256" key="2">
    <source>
        <dbReference type="ARBA" id="ARBA00022614"/>
    </source>
</evidence>
<evidence type="ECO:0000259" key="11">
    <source>
        <dbReference type="Pfam" id="PF08263"/>
    </source>
</evidence>
<dbReference type="Pfam" id="PF08263">
    <property type="entry name" value="LRRNT_2"/>
    <property type="match status" value="1"/>
</dbReference>
<keyword evidence="5" id="KW-0677">Repeat</keyword>
<evidence type="ECO:0000256" key="4">
    <source>
        <dbReference type="ARBA" id="ARBA00022729"/>
    </source>
</evidence>
<evidence type="ECO:0000256" key="6">
    <source>
        <dbReference type="ARBA" id="ARBA00022989"/>
    </source>
</evidence>
<evidence type="ECO:0000256" key="3">
    <source>
        <dbReference type="ARBA" id="ARBA00022692"/>
    </source>
</evidence>
<keyword evidence="9" id="KW-0325">Glycoprotein</keyword>
<dbReference type="InterPro" id="IPR046956">
    <property type="entry name" value="RLP23-like"/>
</dbReference>
<keyword evidence="3" id="KW-0812">Transmembrane</keyword>
<keyword evidence="13" id="KW-1185">Reference proteome</keyword>
<dbReference type="PROSITE" id="PS51450">
    <property type="entry name" value="LRR"/>
    <property type="match status" value="1"/>
</dbReference>
<evidence type="ECO:0000313" key="12">
    <source>
        <dbReference type="EMBL" id="KAI5345431.1"/>
    </source>
</evidence>
<dbReference type="AlphaFoldDB" id="A0AAD4WLP7"/>
<name>A0AAD4WLP7_PRUDU</name>
<dbReference type="InterPro" id="IPR013210">
    <property type="entry name" value="LRR_N_plant-typ"/>
</dbReference>
<feature type="domain" description="Leucine-rich repeat-containing N-terminal plant-type" evidence="11">
    <location>
        <begin position="43"/>
        <end position="83"/>
    </location>
</feature>
<dbReference type="EMBL" id="JAJFAZ020000002">
    <property type="protein sequence ID" value="KAI5345431.1"/>
    <property type="molecule type" value="Genomic_DNA"/>
</dbReference>
<accession>A0AAD4WLP7</accession>
<dbReference type="InterPro" id="IPR032675">
    <property type="entry name" value="LRR_dom_sf"/>
</dbReference>
<evidence type="ECO:0000313" key="13">
    <source>
        <dbReference type="Proteomes" id="UP001054821"/>
    </source>
</evidence>
<dbReference type="PANTHER" id="PTHR48063">
    <property type="entry name" value="LRR RECEPTOR-LIKE KINASE"/>
    <property type="match status" value="1"/>
</dbReference>
<dbReference type="PANTHER" id="PTHR48063:SF98">
    <property type="entry name" value="LRR RECEPTOR-LIKE SERINE_THREONINE-PROTEIN KINASE FLS2"/>
    <property type="match status" value="1"/>
</dbReference>
<dbReference type="Gene3D" id="3.80.10.10">
    <property type="entry name" value="Ribonuclease Inhibitor"/>
    <property type="match status" value="2"/>
</dbReference>
<dbReference type="Pfam" id="PF00560">
    <property type="entry name" value="LRR_1"/>
    <property type="match status" value="3"/>
</dbReference>
<dbReference type="SUPFAM" id="SSF52058">
    <property type="entry name" value="L domain-like"/>
    <property type="match status" value="1"/>
</dbReference>
<keyword evidence="6" id="KW-1133">Transmembrane helix</keyword>
<reference evidence="12 13" key="1">
    <citation type="journal article" date="2022" name="G3 (Bethesda)">
        <title>Whole-genome sequence and methylome profiling of the almond [Prunus dulcis (Mill.) D.A. Webb] cultivar 'Nonpareil'.</title>
        <authorList>
            <person name="D'Amico-Willman K.M."/>
            <person name="Ouma W.Z."/>
            <person name="Meulia T."/>
            <person name="Sideli G.M."/>
            <person name="Gradziel T.M."/>
            <person name="Fresnedo-Ramirez J."/>
        </authorList>
    </citation>
    <scope>NUCLEOTIDE SEQUENCE [LARGE SCALE GENOMIC DNA]</scope>
    <source>
        <strain evidence="12">Clone GOH B32 T37-40</strain>
    </source>
</reference>
<dbReference type="GO" id="GO:0016020">
    <property type="term" value="C:membrane"/>
    <property type="evidence" value="ECO:0007669"/>
    <property type="project" value="UniProtKB-SubCell"/>
</dbReference>
<comment type="caution">
    <text evidence="12">The sequence shown here is derived from an EMBL/GenBank/DDBJ whole genome shotgun (WGS) entry which is preliminary data.</text>
</comment>
<evidence type="ECO:0000256" key="1">
    <source>
        <dbReference type="ARBA" id="ARBA00004479"/>
    </source>
</evidence>
<keyword evidence="8" id="KW-0675">Receptor</keyword>
<evidence type="ECO:0000256" key="10">
    <source>
        <dbReference type="SAM" id="SignalP"/>
    </source>
</evidence>
<organism evidence="12 13">
    <name type="scientific">Prunus dulcis</name>
    <name type="common">Almond</name>
    <name type="synonym">Amygdalus dulcis</name>
    <dbReference type="NCBI Taxonomy" id="3755"/>
    <lineage>
        <taxon>Eukaryota</taxon>
        <taxon>Viridiplantae</taxon>
        <taxon>Streptophyta</taxon>
        <taxon>Embryophyta</taxon>
        <taxon>Tracheophyta</taxon>
        <taxon>Spermatophyta</taxon>
        <taxon>Magnoliopsida</taxon>
        <taxon>eudicotyledons</taxon>
        <taxon>Gunneridae</taxon>
        <taxon>Pentapetalae</taxon>
        <taxon>rosids</taxon>
        <taxon>fabids</taxon>
        <taxon>Rosales</taxon>
        <taxon>Rosaceae</taxon>
        <taxon>Amygdaloideae</taxon>
        <taxon>Amygdaleae</taxon>
        <taxon>Prunus</taxon>
    </lineage>
</organism>
<feature type="chain" id="PRO_5041999486" description="Leucine-rich repeat-containing N-terminal plant-type domain-containing protein" evidence="10">
    <location>
        <begin position="25"/>
        <end position="374"/>
    </location>
</feature>
<dbReference type="InterPro" id="IPR001611">
    <property type="entry name" value="Leu-rich_rpt"/>
</dbReference>
<protein>
    <recommendedName>
        <fullName evidence="11">Leucine-rich repeat-containing N-terminal plant-type domain-containing protein</fullName>
    </recommendedName>
</protein>
<comment type="subcellular location">
    <subcellularLocation>
        <location evidence="1">Membrane</location>
        <topology evidence="1">Single-pass type I membrane protein</topology>
    </subcellularLocation>
</comment>
<keyword evidence="4 10" id="KW-0732">Signal</keyword>
<evidence type="ECO:0000256" key="9">
    <source>
        <dbReference type="ARBA" id="ARBA00023180"/>
    </source>
</evidence>
<evidence type="ECO:0000256" key="7">
    <source>
        <dbReference type="ARBA" id="ARBA00023136"/>
    </source>
</evidence>
<keyword evidence="7" id="KW-0472">Membrane</keyword>
<evidence type="ECO:0000256" key="5">
    <source>
        <dbReference type="ARBA" id="ARBA00022737"/>
    </source>
</evidence>
<gene>
    <name evidence="12" type="ORF">L3X38_013308</name>
</gene>
<proteinExistence type="predicted"/>
<sequence length="374" mass="41859">MQGHGRCLKLFLAFALLLLQYTQGGEVDHSQRNTNVTIRCIERERQALLAFKHGLVDKSDLLSSWGSEAQKQDCCRWVGVSCSNQTGHVLQLDLSYKVVGKLDNFQGKMISPKLIELHHLQHLALPWIDFTGSQIPDIIGSLSNLRYLDLSWTYFQGKFPSQAGNLTNLVYLDLSAINKLPELTNLTLEGCDLPSPILSTLSYINSSKSLASIDLHSNRLNSTSSIFVWLSNYNTSLVYLHLSDNLLAGSIPYVFGNMSSLAHLYLYSNQLEGSLPDLTNLSSLEVLSLRNNQLSGVISGTHFSKLSKLRNLDLSNSLVLDIHANWIPLFQLDYIILGSCKMGPDFPKWLQTQKKFSYLDISNAGISNIFPSWF</sequence>